<dbReference type="GO" id="GO:0003730">
    <property type="term" value="F:mRNA 3'-UTR binding"/>
    <property type="evidence" value="ECO:0007669"/>
    <property type="project" value="TreeGrafter"/>
</dbReference>
<feature type="domain" description="Ribosomal protein eL8/eL30/eS12/Gadd45" evidence="2">
    <location>
        <begin position="1196"/>
        <end position="1286"/>
    </location>
</feature>
<dbReference type="GO" id="GO:0035368">
    <property type="term" value="F:selenocysteine insertion sequence binding"/>
    <property type="evidence" value="ECO:0007669"/>
    <property type="project" value="InterPro"/>
</dbReference>
<feature type="compositionally biased region" description="Polar residues" evidence="1">
    <location>
        <begin position="1015"/>
        <end position="1029"/>
    </location>
</feature>
<feature type="compositionally biased region" description="Polar residues" evidence="1">
    <location>
        <begin position="855"/>
        <end position="871"/>
    </location>
</feature>
<feature type="compositionally biased region" description="Polar residues" evidence="1">
    <location>
        <begin position="231"/>
        <end position="243"/>
    </location>
</feature>
<feature type="region of interest" description="Disordered" evidence="1">
    <location>
        <begin position="19"/>
        <end position="41"/>
    </location>
</feature>
<dbReference type="InterPro" id="IPR040051">
    <property type="entry name" value="SECISBP2"/>
</dbReference>
<feature type="region of interest" description="Disordered" evidence="1">
    <location>
        <begin position="986"/>
        <end position="1146"/>
    </location>
</feature>
<feature type="compositionally biased region" description="Polar residues" evidence="1">
    <location>
        <begin position="466"/>
        <end position="475"/>
    </location>
</feature>
<feature type="compositionally biased region" description="Polar residues" evidence="1">
    <location>
        <begin position="743"/>
        <end position="759"/>
    </location>
</feature>
<feature type="compositionally biased region" description="Basic and acidic residues" evidence="1">
    <location>
        <begin position="1052"/>
        <end position="1066"/>
    </location>
</feature>
<dbReference type="Gene3D" id="3.30.1330.30">
    <property type="match status" value="1"/>
</dbReference>
<feature type="region of interest" description="Disordered" evidence="1">
    <location>
        <begin position="211"/>
        <end position="248"/>
    </location>
</feature>
<dbReference type="RefSeq" id="XP_055872955.1">
    <property type="nucleotide sequence ID" value="XM_056016980.1"/>
</dbReference>
<feature type="compositionally biased region" description="Basic and acidic residues" evidence="1">
    <location>
        <begin position="359"/>
        <end position="368"/>
    </location>
</feature>
<sequence length="1600" mass="173080">MDKKGSSLSADAAEFVPLRVSEISKPGQSKHPGAQEKWKRRNAVEINEVPRYLTSCYPFVPPDSSKYRSETPRFQPPFHFQGNMSAATPMRCPPWPQVHADYMGSYLPTSYGGMAPLSLDMTKVEVPPQMNMALGHLGGQGLLLGAPPDPNSNWLVNSLSNMYMSQQHPQQYVNQPPVFISSATTVTASSTVPISSQSISSAPVAQASFRAGNKASKSNTNTSVNNLSSTIPSSAKPKQSSVHQKVGVRSASPIMISRSAQTDFPASIKNLTVKEKPCPSFNRNRARSLHSVPRHKSSDHDSDSGYNSPLHQQNHVSVATQVEPSSLTNNTCDSVVTGRQHEPATSSLTGSSSISQTKSGDDLRPDGVRKKKKRQNREQRDANRMLGSNTKLLSRSSSSISSSGTKPDDDDDEKIDLHSWTDFPPVSPRLSAPVRTSNQPVTLTIERSAHEPPWSIKFSSADKTRSSSGDKQASSLGEHKGRNRQSHEKPGLATDTAKTGNLEQGVTGLNQSTERNKNSKVGDVKNKFKGQVKDPVCEPMPVTRAVTTTTFSSTVTTTTVSMVTTTASTLLVASSNAYASQLTGGDPNRSVPIGANDYRNKALAPQQSVLPVYPSDPSYRSYANIAQGIRLSSPNASQPPSHPPVTFQNGLFPPPLFPVVPVQPFPFFPGAALSQPPPAIIPYEGHHAPHFAVEPVTSMNYASQLRAPVLSYDTAPKVNTFSAGRGRMRSNSGPGGDKPGACLNQSNSQTIYGPSNSDQLAEGQTELKEGEEKKKRRRRRRRNKSKQNEEEDGVANSSHLSQTVSSDTTLHFEDVDEFPDLMPSKGASEDTWAVNERSTLSGTSLSYSDIIKSSFSKAGSQSRPQSLTGSCLSEEDVGANDEGNSSRTGASSESKRARKRRKRREQANKAAEAELAEISLEQQWLREMGLKKAVGQGLSSKPLPGVITDTVVVNEAKKAVASKGGGKKSQQPIAIDIAAMIDAIQKKPPPSQPSAAPNKHIPNQAKGAKKEKGSPGSSMPGNMLDSSAPIQKRGKERESGKAKKPSPLKKVILKEREQRKRLRLLDEDPDTANLDSVGASGVGIVGGESELSQDALSSKSEVSDGGEESGAAELSADLSPISQTSPISMSPASPGNSGVNSPVTGSIGRDPVLMKIHSRRFREYCTQILDKEIDQCCASLLQDLVKFQDRMYHKDPVKAKSKRRVVLGLREVTKHLKLKKIKCVVISPNLEKIQSKGGLDEALNNILNMCQEQSVPFVFALGRCALGRACAKLVPVSVVGIFNYEGCEQKYNSLISLTATARAAYNEMVLAVEKEVSEYPASQTSSIGGVPGLFAAHMGHSRTPSGCSAISFTSSILSEPISENFPHAEPEVDSKGYEIVRDAAGNIVHPPNGHDIDDGNEADIEDFGEKVRKKKMGKNPNCVRFGDLVGSEAEKNEDKEGSDVTAGRLSRNVSESTLTADEVSLRGQFNKLEDLNDEGSENEEEERRRDIEHIDSIHSENYNLGQEILSQHSSLPLEQRSKGQHASSPRPSPLSPSSLSAVCGSDIRQTRQDSGGVDEYIDEDEDNREEEDEGKSHHRIIDKERIKNWLESQTNLITGD</sequence>
<feature type="region of interest" description="Disordered" evidence="1">
    <location>
        <begin position="855"/>
        <end position="912"/>
    </location>
</feature>
<organism evidence="3 4">
    <name type="scientific">Biomphalaria glabrata</name>
    <name type="common">Bloodfluke planorb</name>
    <name type="synonym">Freshwater snail</name>
    <dbReference type="NCBI Taxonomy" id="6526"/>
    <lineage>
        <taxon>Eukaryota</taxon>
        <taxon>Metazoa</taxon>
        <taxon>Spiralia</taxon>
        <taxon>Lophotrochozoa</taxon>
        <taxon>Mollusca</taxon>
        <taxon>Gastropoda</taxon>
        <taxon>Heterobranchia</taxon>
        <taxon>Euthyneura</taxon>
        <taxon>Panpulmonata</taxon>
        <taxon>Hygrophila</taxon>
        <taxon>Lymnaeoidea</taxon>
        <taxon>Planorbidae</taxon>
        <taxon>Biomphalaria</taxon>
    </lineage>
</organism>
<evidence type="ECO:0000313" key="3">
    <source>
        <dbReference type="Proteomes" id="UP001165740"/>
    </source>
</evidence>
<dbReference type="SUPFAM" id="SSF55315">
    <property type="entry name" value="L30e-like"/>
    <property type="match status" value="1"/>
</dbReference>
<dbReference type="PANTHER" id="PTHR13284">
    <property type="entry name" value="GH01354P"/>
    <property type="match status" value="1"/>
</dbReference>
<dbReference type="PANTHER" id="PTHR13284:SF4">
    <property type="entry name" value="C2H2-TYPE DOMAIN-CONTAINING PROTEIN"/>
    <property type="match status" value="1"/>
</dbReference>
<feature type="compositionally biased region" description="Polar residues" evidence="1">
    <location>
        <begin position="496"/>
        <end position="513"/>
    </location>
</feature>
<feature type="compositionally biased region" description="Basic and acidic residues" evidence="1">
    <location>
        <begin position="1432"/>
        <end position="1442"/>
    </location>
</feature>
<feature type="compositionally biased region" description="Basic and acidic residues" evidence="1">
    <location>
        <begin position="514"/>
        <end position="526"/>
    </location>
</feature>
<feature type="compositionally biased region" description="Basic residues" evidence="1">
    <location>
        <begin position="774"/>
        <end position="785"/>
    </location>
</feature>
<feature type="compositionally biased region" description="Low complexity" evidence="1">
    <location>
        <begin position="394"/>
        <end position="403"/>
    </location>
</feature>
<reference evidence="4" key="1">
    <citation type="submission" date="2025-08" db="UniProtKB">
        <authorList>
            <consortium name="RefSeq"/>
        </authorList>
    </citation>
    <scope>IDENTIFICATION</scope>
</reference>
<dbReference type="GeneID" id="106066208"/>
<dbReference type="InterPro" id="IPR004038">
    <property type="entry name" value="Ribosomal_eL8/eL30/eS12/Gad45"/>
</dbReference>
<feature type="compositionally biased region" description="Polar residues" evidence="1">
    <location>
        <begin position="795"/>
        <end position="806"/>
    </location>
</feature>
<dbReference type="GO" id="GO:0005739">
    <property type="term" value="C:mitochondrion"/>
    <property type="evidence" value="ECO:0007669"/>
    <property type="project" value="TreeGrafter"/>
</dbReference>
<feature type="region of interest" description="Disordered" evidence="1">
    <location>
        <begin position="1517"/>
        <end position="1579"/>
    </location>
</feature>
<feature type="region of interest" description="Disordered" evidence="1">
    <location>
        <begin position="1432"/>
        <end position="1489"/>
    </location>
</feature>
<dbReference type="GO" id="GO:1990904">
    <property type="term" value="C:ribonucleoprotein complex"/>
    <property type="evidence" value="ECO:0007669"/>
    <property type="project" value="TreeGrafter"/>
</dbReference>
<feature type="region of interest" description="Disordered" evidence="1">
    <location>
        <begin position="720"/>
        <end position="806"/>
    </location>
</feature>
<dbReference type="GO" id="GO:0001514">
    <property type="term" value="P:selenocysteine incorporation"/>
    <property type="evidence" value="ECO:0007669"/>
    <property type="project" value="UniProtKB-ARBA"/>
</dbReference>
<accession>A0A9W2ZD09</accession>
<feature type="compositionally biased region" description="Acidic residues" evidence="1">
    <location>
        <begin position="1559"/>
        <end position="1573"/>
    </location>
</feature>
<dbReference type="OMA" id="NCALQEK"/>
<evidence type="ECO:0000259" key="2">
    <source>
        <dbReference type="Pfam" id="PF01248"/>
    </source>
</evidence>
<dbReference type="FunFam" id="3.30.1330.30:FF:000004">
    <property type="entry name" value="selenocysteine insertion sequence-binding protein 2"/>
    <property type="match status" value="1"/>
</dbReference>
<dbReference type="Pfam" id="PF01248">
    <property type="entry name" value="Ribosomal_L7Ae"/>
    <property type="match status" value="1"/>
</dbReference>
<feature type="region of interest" description="Disordered" evidence="1">
    <location>
        <begin position="275"/>
        <end position="526"/>
    </location>
</feature>
<feature type="compositionally biased region" description="Polar residues" evidence="1">
    <location>
        <begin position="1090"/>
        <end position="1100"/>
    </location>
</feature>
<evidence type="ECO:0000256" key="1">
    <source>
        <dbReference type="SAM" id="MobiDB-lite"/>
    </source>
</evidence>
<protein>
    <submittedName>
        <fullName evidence="4">Selenocysteine insertion sequence-binding protein 2-like</fullName>
    </submittedName>
</protein>
<feature type="compositionally biased region" description="Polar residues" evidence="1">
    <location>
        <begin position="304"/>
        <end position="334"/>
    </location>
</feature>
<feature type="compositionally biased region" description="Polar residues" evidence="1">
    <location>
        <begin position="1120"/>
        <end position="1144"/>
    </location>
</feature>
<dbReference type="OrthoDB" id="263617at2759"/>
<dbReference type="Proteomes" id="UP001165740">
    <property type="component" value="Chromosome 18"/>
</dbReference>
<feature type="compositionally biased region" description="Low complexity" evidence="1">
    <location>
        <begin position="345"/>
        <end position="358"/>
    </location>
</feature>
<proteinExistence type="predicted"/>
<dbReference type="InterPro" id="IPR029064">
    <property type="entry name" value="Ribosomal_eL30-like_sf"/>
</dbReference>
<feature type="compositionally biased region" description="Basic residues" evidence="1">
    <location>
        <begin position="284"/>
        <end position="295"/>
    </location>
</feature>
<gene>
    <name evidence="4" type="primary">LOC106066208</name>
</gene>
<feature type="compositionally biased region" description="Basic and acidic residues" evidence="1">
    <location>
        <begin position="477"/>
        <end position="490"/>
    </location>
</feature>
<feature type="compositionally biased region" description="Low complexity" evidence="1">
    <location>
        <begin position="211"/>
        <end position="230"/>
    </location>
</feature>
<feature type="compositionally biased region" description="Acidic residues" evidence="1">
    <location>
        <begin position="1475"/>
        <end position="1484"/>
    </location>
</feature>
<keyword evidence="3" id="KW-1185">Reference proteome</keyword>
<name>A0A9W2ZD09_BIOGL</name>
<evidence type="ECO:0000313" key="4">
    <source>
        <dbReference type="RefSeq" id="XP_055872955.1"/>
    </source>
</evidence>
<dbReference type="GO" id="GO:0043021">
    <property type="term" value="F:ribonucleoprotein complex binding"/>
    <property type="evidence" value="ECO:0007669"/>
    <property type="project" value="TreeGrafter"/>
</dbReference>